<dbReference type="InterPro" id="IPR037079">
    <property type="entry name" value="AF2212/PG0164-like_sf"/>
</dbReference>
<dbReference type="AlphaFoldDB" id="F4GY38"/>
<dbReference type="EMBL" id="CP002666">
    <property type="protein sequence ID" value="AEE44706.1"/>
    <property type="molecule type" value="Genomic_DNA"/>
</dbReference>
<dbReference type="eggNOG" id="COG4430">
    <property type="taxonomic scope" value="Bacteria"/>
</dbReference>
<dbReference type="Gene3D" id="2.40.30.100">
    <property type="entry name" value="AF2212/PG0164-like"/>
    <property type="match status" value="1"/>
</dbReference>
<dbReference type="HOGENOM" id="CLU_133235_1_0_11"/>
<evidence type="ECO:0008006" key="3">
    <source>
        <dbReference type="Google" id="ProtNLM"/>
    </source>
</evidence>
<dbReference type="Pfam" id="PF08922">
    <property type="entry name" value="DUF1905"/>
    <property type="match status" value="1"/>
</dbReference>
<dbReference type="KEGG" id="cfi:Celf_0566"/>
<protein>
    <recommendedName>
        <fullName evidence="3">DUF1905 domain-containing protein</fullName>
    </recommendedName>
</protein>
<name>F4GY38_CELFA</name>
<dbReference type="Proteomes" id="UP000008460">
    <property type="component" value="Chromosome"/>
</dbReference>
<dbReference type="SUPFAM" id="SSF141694">
    <property type="entry name" value="AF2212/PG0164-like"/>
    <property type="match status" value="1"/>
</dbReference>
<gene>
    <name evidence="1" type="ordered locus">Celf_0566</name>
</gene>
<reference evidence="1 2" key="1">
    <citation type="submission" date="2011-04" db="EMBL/GenBank/DDBJ databases">
        <title>Complete sequence of Cellulomonas fimi ATCC 484.</title>
        <authorList>
            <consortium name="US DOE Joint Genome Institute"/>
            <person name="Lucas S."/>
            <person name="Han J."/>
            <person name="Lapidus A."/>
            <person name="Cheng J.-F."/>
            <person name="Goodwin L."/>
            <person name="Pitluck S."/>
            <person name="Peters L."/>
            <person name="Chertkov O."/>
            <person name="Detter J.C."/>
            <person name="Han C."/>
            <person name="Tapia R."/>
            <person name="Land M."/>
            <person name="Hauser L."/>
            <person name="Kyrpides N."/>
            <person name="Ivanova N."/>
            <person name="Ovchinnikova G."/>
            <person name="Pagani I."/>
            <person name="Mead D."/>
            <person name="Brumm P."/>
            <person name="Woyke T."/>
        </authorList>
    </citation>
    <scope>NUCLEOTIDE SEQUENCE [LARGE SCALE GENOMIC DNA]</scope>
    <source>
        <strain evidence="2">ATCC 484 / DSM 20113 / JCM 1341 / NBRC 15513 / NCIMB 8980 / NCTC 7547</strain>
    </source>
</reference>
<evidence type="ECO:0000313" key="2">
    <source>
        <dbReference type="Proteomes" id="UP000008460"/>
    </source>
</evidence>
<keyword evidence="2" id="KW-1185">Reference proteome</keyword>
<sequence length="150" mass="16421">MRFRTEVEPHEPMRGLEVPPDVVRALDGGARPRVVVTLHGHRWSTRVALLRGRHLIGLSNARRAATGVQVGDHVDVDVELDTTPVTVDVPDDVVAALVADPGARRAFDGLTVSRRRQHVRTVESARTPATRARRVAALLEAMRTRAEPGP</sequence>
<organism evidence="1 2">
    <name type="scientific">Cellulomonas fimi (strain ATCC 484 / DSM 20113 / JCM 1341 / CCUG 24087 / LMG 16345 / NBRC 15513 / NCIMB 8980 / NCTC 7547 / NRS-133)</name>
    <dbReference type="NCBI Taxonomy" id="590998"/>
    <lineage>
        <taxon>Bacteria</taxon>
        <taxon>Bacillati</taxon>
        <taxon>Actinomycetota</taxon>
        <taxon>Actinomycetes</taxon>
        <taxon>Micrococcales</taxon>
        <taxon>Cellulomonadaceae</taxon>
        <taxon>Cellulomonas</taxon>
    </lineage>
</organism>
<dbReference type="STRING" id="590998.Celf_0566"/>
<dbReference type="Pfam" id="PF13376">
    <property type="entry name" value="OmdA"/>
    <property type="match status" value="1"/>
</dbReference>
<proteinExistence type="predicted"/>
<evidence type="ECO:0000313" key="1">
    <source>
        <dbReference type="EMBL" id="AEE44706.1"/>
    </source>
</evidence>
<accession>F4GY38</accession>
<dbReference type="InterPro" id="IPR015018">
    <property type="entry name" value="DUF1905"/>
</dbReference>
<dbReference type="RefSeq" id="WP_013769735.1">
    <property type="nucleotide sequence ID" value="NC_015514.1"/>
</dbReference>